<evidence type="ECO:0000313" key="1">
    <source>
        <dbReference type="EMBL" id="KAH1082154.1"/>
    </source>
</evidence>
<sequence length="104" mass="11963">MKERISAKIIQIIKLTISTNPIKFTEIKLVDDENMETVVNDHTKLIWLFAELANTKPFKDFTPLGEEYRVQDPCTEVTGGSVDRRSTVYKFYINLNAPPAYIKP</sequence>
<protein>
    <submittedName>
        <fullName evidence="1">Uncharacterized protein</fullName>
    </submittedName>
</protein>
<proteinExistence type="predicted"/>
<dbReference type="Proteomes" id="UP000828251">
    <property type="component" value="Unassembled WGS sequence"/>
</dbReference>
<gene>
    <name evidence="1" type="ORF">J1N35_021915</name>
</gene>
<organism evidence="1 2">
    <name type="scientific">Gossypium stocksii</name>
    <dbReference type="NCBI Taxonomy" id="47602"/>
    <lineage>
        <taxon>Eukaryota</taxon>
        <taxon>Viridiplantae</taxon>
        <taxon>Streptophyta</taxon>
        <taxon>Embryophyta</taxon>
        <taxon>Tracheophyta</taxon>
        <taxon>Spermatophyta</taxon>
        <taxon>Magnoliopsida</taxon>
        <taxon>eudicotyledons</taxon>
        <taxon>Gunneridae</taxon>
        <taxon>Pentapetalae</taxon>
        <taxon>rosids</taxon>
        <taxon>malvids</taxon>
        <taxon>Malvales</taxon>
        <taxon>Malvaceae</taxon>
        <taxon>Malvoideae</taxon>
        <taxon>Gossypium</taxon>
    </lineage>
</organism>
<accession>A0A9D3VGQ8</accession>
<evidence type="ECO:0000313" key="2">
    <source>
        <dbReference type="Proteomes" id="UP000828251"/>
    </source>
</evidence>
<comment type="caution">
    <text evidence="1">The sequence shown here is derived from an EMBL/GenBank/DDBJ whole genome shotgun (WGS) entry which is preliminary data.</text>
</comment>
<dbReference type="AlphaFoldDB" id="A0A9D3VGQ8"/>
<reference evidence="1 2" key="1">
    <citation type="journal article" date="2021" name="Plant Biotechnol. J.">
        <title>Multi-omics assisted identification of the key and species-specific regulatory components of drought-tolerant mechanisms in Gossypium stocksii.</title>
        <authorList>
            <person name="Yu D."/>
            <person name="Ke L."/>
            <person name="Zhang D."/>
            <person name="Wu Y."/>
            <person name="Sun Y."/>
            <person name="Mei J."/>
            <person name="Sun J."/>
            <person name="Sun Y."/>
        </authorList>
    </citation>
    <scope>NUCLEOTIDE SEQUENCE [LARGE SCALE GENOMIC DNA]</scope>
    <source>
        <strain evidence="2">cv. E1</strain>
        <tissue evidence="1">Leaf</tissue>
    </source>
</reference>
<name>A0A9D3VGQ8_9ROSI</name>
<dbReference type="EMBL" id="JAIQCV010000007">
    <property type="protein sequence ID" value="KAH1082154.1"/>
    <property type="molecule type" value="Genomic_DNA"/>
</dbReference>
<keyword evidence="2" id="KW-1185">Reference proteome</keyword>